<comment type="caution">
    <text evidence="1">The sequence shown here is derived from an EMBL/GenBank/DDBJ whole genome shotgun (WGS) entry which is preliminary data.</text>
</comment>
<name>A0ACC1KS79_9FUNG</name>
<dbReference type="Proteomes" id="UP001140096">
    <property type="component" value="Unassembled WGS sequence"/>
</dbReference>
<keyword evidence="2" id="KW-1185">Reference proteome</keyword>
<evidence type="ECO:0000313" key="2">
    <source>
        <dbReference type="Proteomes" id="UP001140096"/>
    </source>
</evidence>
<organism evidence="1 2">
    <name type="scientific">Coemansia furcata</name>
    <dbReference type="NCBI Taxonomy" id="417177"/>
    <lineage>
        <taxon>Eukaryota</taxon>
        <taxon>Fungi</taxon>
        <taxon>Fungi incertae sedis</taxon>
        <taxon>Zoopagomycota</taxon>
        <taxon>Kickxellomycotina</taxon>
        <taxon>Kickxellomycetes</taxon>
        <taxon>Kickxellales</taxon>
        <taxon>Kickxellaceae</taxon>
        <taxon>Coemansia</taxon>
    </lineage>
</organism>
<gene>
    <name evidence="1" type="ORF">H4S07_006988</name>
</gene>
<reference evidence="1" key="1">
    <citation type="submission" date="2022-07" db="EMBL/GenBank/DDBJ databases">
        <title>Phylogenomic reconstructions and comparative analyses of Kickxellomycotina fungi.</title>
        <authorList>
            <person name="Reynolds N.K."/>
            <person name="Stajich J.E."/>
            <person name="Barry K."/>
            <person name="Grigoriev I.V."/>
            <person name="Crous P."/>
            <person name="Smith M.E."/>
        </authorList>
    </citation>
    <scope>NUCLEOTIDE SEQUENCE</scope>
    <source>
        <strain evidence="1">CBS 102833</strain>
    </source>
</reference>
<feature type="non-terminal residue" evidence="1">
    <location>
        <position position="122"/>
    </location>
</feature>
<feature type="non-terminal residue" evidence="1">
    <location>
        <position position="1"/>
    </location>
</feature>
<accession>A0ACC1KS79</accession>
<dbReference type="EMBL" id="JANBUP010004611">
    <property type="protein sequence ID" value="KAJ2793646.1"/>
    <property type="molecule type" value="Genomic_DNA"/>
</dbReference>
<proteinExistence type="predicted"/>
<sequence>GPWSPNKELDLTPCFEHGIIVPVLNILFIGLAFYRLRKLEVLYAFPSFYTKTVVFWVKLILASVNAGAAIFELLLTAAILPPSKTFNVFTVGLLIQSVTYLVAIRLHYYEQTKARKPSDVLL</sequence>
<protein>
    <submittedName>
        <fullName evidence="1">Uncharacterized protein</fullName>
    </submittedName>
</protein>
<evidence type="ECO:0000313" key="1">
    <source>
        <dbReference type="EMBL" id="KAJ2793646.1"/>
    </source>
</evidence>